<dbReference type="RefSeq" id="WP_184826145.1">
    <property type="nucleotide sequence ID" value="NZ_BMTI01000014.1"/>
</dbReference>
<keyword evidence="3" id="KW-1185">Reference proteome</keyword>
<evidence type="ECO:0000256" key="1">
    <source>
        <dbReference type="SAM" id="MobiDB-lite"/>
    </source>
</evidence>
<accession>A0A7W7PUK2</accession>
<gene>
    <name evidence="2" type="ORF">FHS37_005622</name>
</gene>
<dbReference type="AlphaFoldDB" id="A0A7W7PUK2"/>
<reference evidence="2 3" key="1">
    <citation type="submission" date="2020-08" db="EMBL/GenBank/DDBJ databases">
        <title>Genomic Encyclopedia of Type Strains, Phase III (KMG-III): the genomes of soil and plant-associated and newly described type strains.</title>
        <authorList>
            <person name="Whitman W."/>
        </authorList>
    </citation>
    <scope>NUCLEOTIDE SEQUENCE [LARGE SCALE GENOMIC DNA]</scope>
    <source>
        <strain evidence="2 3">CECT 3273</strain>
    </source>
</reference>
<feature type="region of interest" description="Disordered" evidence="1">
    <location>
        <begin position="76"/>
        <end position="102"/>
    </location>
</feature>
<comment type="caution">
    <text evidence="2">The sequence shown here is derived from an EMBL/GenBank/DDBJ whole genome shotgun (WGS) entry which is preliminary data.</text>
</comment>
<evidence type="ECO:0000313" key="3">
    <source>
        <dbReference type="Proteomes" id="UP000579523"/>
    </source>
</evidence>
<evidence type="ECO:0000313" key="2">
    <source>
        <dbReference type="EMBL" id="MBB4901534.1"/>
    </source>
</evidence>
<name>A0A7W7PUK2_9ACTN</name>
<dbReference type="Proteomes" id="UP000579523">
    <property type="component" value="Unassembled WGS sequence"/>
</dbReference>
<dbReference type="Pfam" id="PF19797">
    <property type="entry name" value="DUF6281"/>
    <property type="match status" value="1"/>
</dbReference>
<protein>
    <submittedName>
        <fullName evidence="2">Uncharacterized protein</fullName>
    </submittedName>
</protein>
<feature type="region of interest" description="Disordered" evidence="1">
    <location>
        <begin position="129"/>
        <end position="152"/>
    </location>
</feature>
<organism evidence="2 3">
    <name type="scientific">Streptomyces griseomycini</name>
    <dbReference type="NCBI Taxonomy" id="66895"/>
    <lineage>
        <taxon>Bacteria</taxon>
        <taxon>Bacillati</taxon>
        <taxon>Actinomycetota</taxon>
        <taxon>Actinomycetes</taxon>
        <taxon>Kitasatosporales</taxon>
        <taxon>Streptomycetaceae</taxon>
        <taxon>Streptomyces</taxon>
    </lineage>
</organism>
<proteinExistence type="predicted"/>
<sequence>MRVTRSLPRDDDRSPRLRFPPLSSVTVVVTAVLTAACAAQGADGEAEGSCALTATYGGRTYTGVAGVDSTAGDALGTAEFPPCDDTPGHPDDAGGHEPATVHAVDGLDPRTAIAVRYTSDEFVLLAVRPDGDLPPEAENLAGRSAVSPGSAG</sequence>
<dbReference type="InterPro" id="IPR046248">
    <property type="entry name" value="DUF6281"/>
</dbReference>
<feature type="compositionally biased region" description="Basic and acidic residues" evidence="1">
    <location>
        <begin position="86"/>
        <end position="95"/>
    </location>
</feature>
<dbReference type="EMBL" id="JACHJI010000011">
    <property type="protein sequence ID" value="MBB4901534.1"/>
    <property type="molecule type" value="Genomic_DNA"/>
</dbReference>